<keyword evidence="4 8" id="KW-0812">Transmembrane</keyword>
<dbReference type="OrthoDB" id="6493944at2759"/>
<feature type="transmembrane region" description="Helical" evidence="8">
    <location>
        <begin position="571"/>
        <end position="589"/>
    </location>
</feature>
<evidence type="ECO:0000313" key="10">
    <source>
        <dbReference type="Proteomes" id="UP000245119"/>
    </source>
</evidence>
<evidence type="ECO:0000256" key="3">
    <source>
        <dbReference type="ARBA" id="ARBA00022448"/>
    </source>
</evidence>
<dbReference type="InterPro" id="IPR001898">
    <property type="entry name" value="SLC13A/DASS"/>
</dbReference>
<comment type="subcellular location">
    <subcellularLocation>
        <location evidence="1">Membrane</location>
        <topology evidence="1">Multi-pass membrane protein</topology>
    </subcellularLocation>
</comment>
<dbReference type="InterPro" id="IPR031312">
    <property type="entry name" value="Na/sul_symport_CS"/>
</dbReference>
<evidence type="ECO:0000256" key="2">
    <source>
        <dbReference type="ARBA" id="ARBA00006772"/>
    </source>
</evidence>
<dbReference type="PANTHER" id="PTHR10283:SF82">
    <property type="entry name" value="SOLUTE CARRIER FAMILY 13 MEMBER 2"/>
    <property type="match status" value="1"/>
</dbReference>
<feature type="transmembrane region" description="Helical" evidence="8">
    <location>
        <begin position="351"/>
        <end position="377"/>
    </location>
</feature>
<evidence type="ECO:0000256" key="5">
    <source>
        <dbReference type="ARBA" id="ARBA00022989"/>
    </source>
</evidence>
<evidence type="ECO:0000256" key="1">
    <source>
        <dbReference type="ARBA" id="ARBA00004141"/>
    </source>
</evidence>
<comment type="caution">
    <text evidence="9">The sequence shown here is derived from an EMBL/GenBank/DDBJ whole genome shotgun (WGS) entry which is preliminary data.</text>
</comment>
<keyword evidence="5 8" id="KW-1133">Transmembrane helix</keyword>
<feature type="transmembrane region" description="Helical" evidence="8">
    <location>
        <begin position="410"/>
        <end position="432"/>
    </location>
</feature>
<proteinExistence type="inferred from homology"/>
<comment type="similarity">
    <text evidence="2">Belongs to the SLC13A/DASS transporter (TC 2.A.47) family. NADC subfamily.</text>
</comment>
<organism evidence="9 10">
    <name type="scientific">Pomacea canaliculata</name>
    <name type="common">Golden apple snail</name>
    <dbReference type="NCBI Taxonomy" id="400727"/>
    <lineage>
        <taxon>Eukaryota</taxon>
        <taxon>Metazoa</taxon>
        <taxon>Spiralia</taxon>
        <taxon>Lophotrochozoa</taxon>
        <taxon>Mollusca</taxon>
        <taxon>Gastropoda</taxon>
        <taxon>Caenogastropoda</taxon>
        <taxon>Architaenioglossa</taxon>
        <taxon>Ampullarioidea</taxon>
        <taxon>Ampullariidae</taxon>
        <taxon>Pomacea</taxon>
    </lineage>
</organism>
<accession>A0A2T7PE11</accession>
<keyword evidence="10" id="KW-1185">Reference proteome</keyword>
<dbReference type="GO" id="GO:0015141">
    <property type="term" value="F:succinate transmembrane transporter activity"/>
    <property type="evidence" value="ECO:0007669"/>
    <property type="project" value="UniProtKB-ARBA"/>
</dbReference>
<evidence type="ECO:0000256" key="6">
    <source>
        <dbReference type="ARBA" id="ARBA00023136"/>
    </source>
</evidence>
<dbReference type="PANTHER" id="PTHR10283">
    <property type="entry name" value="SOLUTE CARRIER FAMILY 13 MEMBER"/>
    <property type="match status" value="1"/>
</dbReference>
<feature type="transmembrane region" description="Helical" evidence="8">
    <location>
        <begin position="456"/>
        <end position="477"/>
    </location>
</feature>
<dbReference type="AlphaFoldDB" id="A0A2T7PE11"/>
<evidence type="ECO:0000313" key="9">
    <source>
        <dbReference type="EMBL" id="PVD31647.1"/>
    </source>
</evidence>
<dbReference type="PROSITE" id="PS01271">
    <property type="entry name" value="NA_SULFATE"/>
    <property type="match status" value="1"/>
</dbReference>
<evidence type="ECO:0008006" key="11">
    <source>
        <dbReference type="Google" id="ProtNLM"/>
    </source>
</evidence>
<dbReference type="EMBL" id="PZQS01000004">
    <property type="protein sequence ID" value="PVD31647.1"/>
    <property type="molecule type" value="Genomic_DNA"/>
</dbReference>
<dbReference type="Pfam" id="PF00939">
    <property type="entry name" value="Na_sulph_symp"/>
    <property type="match status" value="1"/>
</dbReference>
<keyword evidence="6 8" id="KW-0472">Membrane</keyword>
<name>A0A2T7PE11_POMCA</name>
<keyword evidence="3" id="KW-0813">Transport</keyword>
<feature type="region of interest" description="Disordered" evidence="7">
    <location>
        <begin position="76"/>
        <end position="101"/>
    </location>
</feature>
<protein>
    <recommendedName>
        <fullName evidence="11">Citrate transporter-like domain-containing protein</fullName>
    </recommendedName>
</protein>
<evidence type="ECO:0000256" key="7">
    <source>
        <dbReference type="SAM" id="MobiDB-lite"/>
    </source>
</evidence>
<dbReference type="Proteomes" id="UP000245119">
    <property type="component" value="Linkage Group LG4"/>
</dbReference>
<gene>
    <name evidence="9" type="ORF">C0Q70_07064</name>
</gene>
<evidence type="ECO:0000256" key="4">
    <source>
        <dbReference type="ARBA" id="ARBA00022692"/>
    </source>
</evidence>
<feature type="transmembrane region" description="Helical" evidence="8">
    <location>
        <begin position="526"/>
        <end position="559"/>
    </location>
</feature>
<feature type="transmembrane region" description="Helical" evidence="8">
    <location>
        <begin position="609"/>
        <end position="635"/>
    </location>
</feature>
<dbReference type="GO" id="GO:0005886">
    <property type="term" value="C:plasma membrane"/>
    <property type="evidence" value="ECO:0007669"/>
    <property type="project" value="TreeGrafter"/>
</dbReference>
<evidence type="ECO:0000256" key="8">
    <source>
        <dbReference type="SAM" id="Phobius"/>
    </source>
</evidence>
<feature type="transmembrane region" description="Helical" evidence="8">
    <location>
        <begin position="160"/>
        <end position="177"/>
    </location>
</feature>
<sequence>MVPRVDSLLEKAKEEACVTSGRQPVGEGKRRSLWVDSLLEKAKEEACGTSGRQPVGEGKRRSLFYQGKKVAARQGIAHGAAHPDRPARASAPAAGGERVRSKMRVRGDSDGGLLDFGVRPNDTLMMSLGGLIVATAIETWNLHKRIALRIMMFVGPEPRWLMLGMMLATWFLSMWISNTATTAMMIPITEAILQQLKTTTKKSEEAMKGTNEIGMNEVAAPDQEYSQIVEPDQQVQIVGPELNSHEAAPDLRNEIVVPGVNPDEKIKSETDSSPPIQEVGAQGDNRDITEQQEDATFRRLCKGMSLSVCYAANTGGIATLTGTGPNLVCKGFSDQLFAEYGIKSPINFATWMGFGLPLSACMLVVCWLWLQLAFLGYRKFARCSRQQAGTHDEDQSKRVKAIVRSEYENLGPISFAEGSLMFWFVTLVLLWLTRDVGGVGGWGDAFPSGMASDSTASISIAFILFFYPSTPPAILLVPLLNWEVIHKKIPWGLLLLLGGGYAMARGCQESGLSQWIGEKLEVFKEVNHWGMLFIICYIAAATTEVTSNSAISTLLMPILSRLALNTGVNPLAYLISGTISCSLAFMLPVATPPNAIVFSYGRVRIIDMILAGLGMNLLAVPLVVLAAGTLGDAIFEFKTFHEAFRNRSMSTI</sequence>
<reference evidence="9 10" key="1">
    <citation type="submission" date="2018-04" db="EMBL/GenBank/DDBJ databases">
        <title>The genome of golden apple snail Pomacea canaliculata provides insight into stress tolerance and invasive adaptation.</title>
        <authorList>
            <person name="Liu C."/>
            <person name="Liu B."/>
            <person name="Ren Y."/>
            <person name="Zhang Y."/>
            <person name="Wang H."/>
            <person name="Li S."/>
            <person name="Jiang F."/>
            <person name="Yin L."/>
            <person name="Zhang G."/>
            <person name="Qian W."/>
            <person name="Fan W."/>
        </authorList>
    </citation>
    <scope>NUCLEOTIDE SEQUENCE [LARGE SCALE GENOMIC DNA]</scope>
    <source>
        <strain evidence="9">SZHN2017</strain>
        <tissue evidence="9">Muscle</tissue>
    </source>
</reference>